<protein>
    <submittedName>
        <fullName evidence="2">Uncharacterized protein</fullName>
    </submittedName>
</protein>
<dbReference type="Proteomes" id="UP000282184">
    <property type="component" value="Unassembled WGS sequence"/>
</dbReference>
<organism evidence="2 3">
    <name type="scientific">Hymenobacter gummosus</name>
    <dbReference type="NCBI Taxonomy" id="1776032"/>
    <lineage>
        <taxon>Bacteria</taxon>
        <taxon>Pseudomonadati</taxon>
        <taxon>Bacteroidota</taxon>
        <taxon>Cytophagia</taxon>
        <taxon>Cytophagales</taxon>
        <taxon>Hymenobacteraceae</taxon>
        <taxon>Hymenobacter</taxon>
    </lineage>
</organism>
<accession>A0A3S0K674</accession>
<comment type="caution">
    <text evidence="2">The sequence shown here is derived from an EMBL/GenBank/DDBJ whole genome shotgun (WGS) entry which is preliminary data.</text>
</comment>
<gene>
    <name evidence="2" type="ORF">EJV47_08130</name>
</gene>
<dbReference type="RefSeq" id="WP_126692664.1">
    <property type="nucleotide sequence ID" value="NZ_RXOF01000004.1"/>
</dbReference>
<evidence type="ECO:0000313" key="2">
    <source>
        <dbReference type="EMBL" id="RTQ50596.1"/>
    </source>
</evidence>
<name>A0A3S0K674_9BACT</name>
<reference evidence="2 3" key="1">
    <citation type="submission" date="2018-12" db="EMBL/GenBank/DDBJ databases">
        <title>Hymenobacter gummosus sp. nov., isolated from a spring.</title>
        <authorList>
            <person name="Nie L."/>
        </authorList>
    </citation>
    <scope>NUCLEOTIDE SEQUENCE [LARGE SCALE GENOMIC DNA]</scope>
    <source>
        <strain evidence="2 3">KCTC 52166</strain>
    </source>
</reference>
<evidence type="ECO:0000313" key="3">
    <source>
        <dbReference type="Proteomes" id="UP000282184"/>
    </source>
</evidence>
<evidence type="ECO:0000256" key="1">
    <source>
        <dbReference type="SAM" id="Phobius"/>
    </source>
</evidence>
<keyword evidence="1" id="KW-1133">Transmembrane helix</keyword>
<feature type="transmembrane region" description="Helical" evidence="1">
    <location>
        <begin position="20"/>
        <end position="41"/>
    </location>
</feature>
<dbReference type="OrthoDB" id="652948at2"/>
<dbReference type="AlphaFoldDB" id="A0A3S0K674"/>
<dbReference type="EMBL" id="RXOF01000004">
    <property type="protein sequence ID" value="RTQ50596.1"/>
    <property type="molecule type" value="Genomic_DNA"/>
</dbReference>
<keyword evidence="1" id="KW-0472">Membrane</keyword>
<feature type="transmembrane region" description="Helical" evidence="1">
    <location>
        <begin position="98"/>
        <end position="120"/>
    </location>
</feature>
<keyword evidence="3" id="KW-1185">Reference proteome</keyword>
<proteinExistence type="predicted"/>
<feature type="transmembrane region" description="Helical" evidence="1">
    <location>
        <begin position="132"/>
        <end position="153"/>
    </location>
</feature>
<sequence>MQAILSQPDSSPLGLIRRNARFEAAIALLCLPIAAAVILLAPDAYPRIMAGWLVLICLGALYYLYQKFRVLDQLQPTAGGLRQQLEQQIGSLRRLVQLYYRATMLSLFGSFGIGLVMQGLKFARTEHGPKLALMLGVLVVAYLLIGWFTYGLLHRFTHWYLQRLYGRHIDRLDGYLRDLRTAD</sequence>
<keyword evidence="1" id="KW-0812">Transmembrane</keyword>
<feature type="transmembrane region" description="Helical" evidence="1">
    <location>
        <begin position="47"/>
        <end position="65"/>
    </location>
</feature>